<reference evidence="4" key="1">
    <citation type="submission" date="2017-02" db="UniProtKB">
        <authorList>
            <consortium name="WormBaseParasite"/>
        </authorList>
    </citation>
    <scope>IDENTIFICATION</scope>
</reference>
<organism evidence="4">
    <name type="scientific">Hymenolepis diminuta</name>
    <name type="common">Rat tapeworm</name>
    <dbReference type="NCBI Taxonomy" id="6216"/>
    <lineage>
        <taxon>Eukaryota</taxon>
        <taxon>Metazoa</taxon>
        <taxon>Spiralia</taxon>
        <taxon>Lophotrochozoa</taxon>
        <taxon>Platyhelminthes</taxon>
        <taxon>Cestoda</taxon>
        <taxon>Eucestoda</taxon>
        <taxon>Cyclophyllidea</taxon>
        <taxon>Hymenolepididae</taxon>
        <taxon>Hymenolepis</taxon>
    </lineage>
</organism>
<reference evidence="2 3" key="2">
    <citation type="submission" date="2018-11" db="EMBL/GenBank/DDBJ databases">
        <authorList>
            <consortium name="Pathogen Informatics"/>
        </authorList>
    </citation>
    <scope>NUCLEOTIDE SEQUENCE [LARGE SCALE GENOMIC DNA]</scope>
</reference>
<dbReference type="EMBL" id="UYSG01002650">
    <property type="protein sequence ID" value="VDL57650.1"/>
    <property type="molecule type" value="Genomic_DNA"/>
</dbReference>
<accession>A0A0R3SK69</accession>
<feature type="region of interest" description="Disordered" evidence="1">
    <location>
        <begin position="1"/>
        <end position="21"/>
    </location>
</feature>
<evidence type="ECO:0000313" key="3">
    <source>
        <dbReference type="Proteomes" id="UP000274504"/>
    </source>
</evidence>
<dbReference type="AlphaFoldDB" id="A0A0R3SK69"/>
<protein>
    <submittedName>
        <fullName evidence="4">Ig-like domain-containing protein</fullName>
    </submittedName>
</protein>
<gene>
    <name evidence="2" type="ORF">HDID_LOCUS5332</name>
</gene>
<dbReference type="WBParaSite" id="HDID_0000533401-mRNA-1">
    <property type="protein sequence ID" value="HDID_0000533401-mRNA-1"/>
    <property type="gene ID" value="HDID_0000533401"/>
</dbReference>
<sequence length="110" mass="12319">MKPANHSLVTDHETQTPGSRGIKVGISRRLSVFQTESREEGAGLWVMLIFIRVTNLLAEWATFSVECHDTQWKAGARWTVEGVKDRGDCRCRLLLTDGTKNSFVSPVSRS</sequence>
<evidence type="ECO:0000256" key="1">
    <source>
        <dbReference type="SAM" id="MobiDB-lite"/>
    </source>
</evidence>
<evidence type="ECO:0000313" key="4">
    <source>
        <dbReference type="WBParaSite" id="HDID_0000533401-mRNA-1"/>
    </source>
</evidence>
<dbReference type="Proteomes" id="UP000274504">
    <property type="component" value="Unassembled WGS sequence"/>
</dbReference>
<proteinExistence type="predicted"/>
<evidence type="ECO:0000313" key="2">
    <source>
        <dbReference type="EMBL" id="VDL57650.1"/>
    </source>
</evidence>
<name>A0A0R3SK69_HYMDI</name>